<evidence type="ECO:0008006" key="4">
    <source>
        <dbReference type="Google" id="ProtNLM"/>
    </source>
</evidence>
<dbReference type="InterPro" id="IPR013922">
    <property type="entry name" value="Cyclin_PHO80-like"/>
</dbReference>
<accession>A0A9P7CA27</accession>
<dbReference type="GO" id="GO:0000307">
    <property type="term" value="C:cyclin-dependent protein kinase holoenzyme complex"/>
    <property type="evidence" value="ECO:0007669"/>
    <property type="project" value="TreeGrafter"/>
</dbReference>
<dbReference type="AlphaFoldDB" id="A0A9P7CA27"/>
<evidence type="ECO:0000313" key="3">
    <source>
        <dbReference type="Proteomes" id="UP000717996"/>
    </source>
</evidence>
<dbReference type="Gene3D" id="1.10.472.10">
    <property type="entry name" value="Cyclin-like"/>
    <property type="match status" value="1"/>
</dbReference>
<gene>
    <name evidence="2" type="ORF">G6F51_007067</name>
</gene>
<dbReference type="GO" id="GO:0019901">
    <property type="term" value="F:protein kinase binding"/>
    <property type="evidence" value="ECO:0007669"/>
    <property type="project" value="InterPro"/>
</dbReference>
<dbReference type="Proteomes" id="UP000717996">
    <property type="component" value="Unassembled WGS sequence"/>
</dbReference>
<reference evidence="2" key="1">
    <citation type="journal article" date="2020" name="Microb. Genom.">
        <title>Genetic diversity of clinical and environmental Mucorales isolates obtained from an investigation of mucormycosis cases among solid organ transplant recipients.</title>
        <authorList>
            <person name="Nguyen M.H."/>
            <person name="Kaul D."/>
            <person name="Muto C."/>
            <person name="Cheng S.J."/>
            <person name="Richter R.A."/>
            <person name="Bruno V.M."/>
            <person name="Liu G."/>
            <person name="Beyhan S."/>
            <person name="Sundermann A.J."/>
            <person name="Mounaud S."/>
            <person name="Pasculle A.W."/>
            <person name="Nierman W.C."/>
            <person name="Driscoll E."/>
            <person name="Cumbie R."/>
            <person name="Clancy C.J."/>
            <person name="Dupont C.L."/>
        </authorList>
    </citation>
    <scope>NUCLEOTIDE SEQUENCE</scope>
    <source>
        <strain evidence="2">GL16</strain>
    </source>
</reference>
<feature type="region of interest" description="Disordered" evidence="1">
    <location>
        <begin position="1"/>
        <end position="21"/>
    </location>
</feature>
<dbReference type="EMBL" id="JAANIT010001017">
    <property type="protein sequence ID" value="KAG1542792.1"/>
    <property type="molecule type" value="Genomic_DNA"/>
</dbReference>
<proteinExistence type="predicted"/>
<dbReference type="CDD" id="cd20557">
    <property type="entry name" value="CYCLIN_ScPCL1-like"/>
    <property type="match status" value="1"/>
</dbReference>
<dbReference type="GO" id="GO:0016538">
    <property type="term" value="F:cyclin-dependent protein serine/threonine kinase regulator activity"/>
    <property type="evidence" value="ECO:0007669"/>
    <property type="project" value="TreeGrafter"/>
</dbReference>
<dbReference type="GO" id="GO:0005634">
    <property type="term" value="C:nucleus"/>
    <property type="evidence" value="ECO:0007669"/>
    <property type="project" value="TreeGrafter"/>
</dbReference>
<protein>
    <recommendedName>
        <fullName evidence="4">Cyclin</fullName>
    </recommendedName>
</protein>
<feature type="compositionally biased region" description="Polar residues" evidence="1">
    <location>
        <begin position="1"/>
        <end position="19"/>
    </location>
</feature>
<organism evidence="2 3">
    <name type="scientific">Rhizopus oryzae</name>
    <name type="common">Mucormycosis agent</name>
    <name type="synonym">Rhizopus arrhizus var. delemar</name>
    <dbReference type="NCBI Taxonomy" id="64495"/>
    <lineage>
        <taxon>Eukaryota</taxon>
        <taxon>Fungi</taxon>
        <taxon>Fungi incertae sedis</taxon>
        <taxon>Mucoromycota</taxon>
        <taxon>Mucoromycotina</taxon>
        <taxon>Mucoromycetes</taxon>
        <taxon>Mucorales</taxon>
        <taxon>Mucorineae</taxon>
        <taxon>Rhizopodaceae</taxon>
        <taxon>Rhizopus</taxon>
    </lineage>
</organism>
<feature type="region of interest" description="Disordered" evidence="1">
    <location>
        <begin position="243"/>
        <end position="269"/>
    </location>
</feature>
<feature type="compositionally biased region" description="Polar residues" evidence="1">
    <location>
        <begin position="243"/>
        <end position="264"/>
    </location>
</feature>
<dbReference type="PANTHER" id="PTHR15615">
    <property type="match status" value="1"/>
</dbReference>
<comment type="caution">
    <text evidence="2">The sequence shown here is derived from an EMBL/GenBank/DDBJ whole genome shotgun (WGS) entry which is preliminary data.</text>
</comment>
<dbReference type="PANTHER" id="PTHR15615:SF36">
    <property type="entry name" value="PHO85 CYCLIN-5"/>
    <property type="match status" value="1"/>
</dbReference>
<dbReference type="Pfam" id="PF08613">
    <property type="entry name" value="Cyclin"/>
    <property type="match status" value="1"/>
</dbReference>
<sequence length="297" mass="34686">MITIQLPTNPQPPENTSTPCKDLTNDHCKSEERPCEKYLQFMDSSRQERTFMIEKLIETFANVIDSIWHPKFFENQAKVVPTRGFINEILKRSKATYSTVQISLFYIFRVKKAVHYKLYQRSQKKDNMPMGTLDDLMCCGRRMFLASLMLASKYLHDKNYQNKAWAQITGLKLEEINAAEMAFLSLIDYRLYVSKPTFDKWYTQLHGHIQKGYSQKQKNETLMTTEVNPMSLSKSIQQQQSTPVLLSPPSQGHGSFQRTDSGISIMSPPLQRDEELVSKKRQWNHDEDYFQSKRVCQ</sequence>
<evidence type="ECO:0000313" key="2">
    <source>
        <dbReference type="EMBL" id="KAG1542792.1"/>
    </source>
</evidence>
<evidence type="ECO:0000256" key="1">
    <source>
        <dbReference type="SAM" id="MobiDB-lite"/>
    </source>
</evidence>
<dbReference type="OrthoDB" id="286814at2759"/>
<name>A0A9P7CA27_RHIOR</name>